<sequence>MERSSDFYQELDRRPKSYCSCKTFAAILLVLGILLGLATVRLVRLVSIRFDRTPQSLQQLEKSRASLQQKLAELNSSSGTNVALTITEAELTTLLRDQAANLKRVGLAEPVVTIQPDSLTLIAEYDQLVKTHLTLKLKPELIDEKWQLEIISLQAGQLQLPQSLIAPLQSQLANALEQAFERAASQGDTASSSRLIWRSIELDNGLLRLSALRQ</sequence>
<dbReference type="AlphaFoldDB" id="A0A554JCB2"/>
<name>A0A554JCB2_9BACT</name>
<evidence type="ECO:0000313" key="2">
    <source>
        <dbReference type="EMBL" id="TSC66002.1"/>
    </source>
</evidence>
<evidence type="ECO:0000256" key="1">
    <source>
        <dbReference type="SAM" id="Phobius"/>
    </source>
</evidence>
<reference evidence="2 3" key="1">
    <citation type="submission" date="2017-08" db="EMBL/GenBank/DDBJ databases">
        <title>Mechanisms for carbon and nitrogen cycling indicate functional differentiation within the Candidate Phyla Radiation.</title>
        <authorList>
            <person name="Danczak R.E."/>
            <person name="Johnston M.D."/>
            <person name="Kenah C."/>
            <person name="Slattery M."/>
            <person name="Wrighton K.C."/>
            <person name="Wilkins M.J."/>
        </authorList>
    </citation>
    <scope>NUCLEOTIDE SEQUENCE [LARGE SCALE GENOMIC DNA]</scope>
    <source>
        <strain evidence="2">Gr01-1014_85</strain>
    </source>
</reference>
<protein>
    <submittedName>
        <fullName evidence="2">Uncharacterized protein</fullName>
    </submittedName>
</protein>
<dbReference type="EMBL" id="VMFD01000019">
    <property type="protein sequence ID" value="TSC66002.1"/>
    <property type="molecule type" value="Genomic_DNA"/>
</dbReference>
<keyword evidence="1" id="KW-1133">Transmembrane helix</keyword>
<organism evidence="2 3">
    <name type="scientific">Candidatus Berkelbacteria bacterium Gr01-1014_85</name>
    <dbReference type="NCBI Taxonomy" id="2017150"/>
    <lineage>
        <taxon>Bacteria</taxon>
        <taxon>Candidatus Berkelbacteria</taxon>
    </lineage>
</organism>
<accession>A0A554JCB2</accession>
<gene>
    <name evidence="2" type="ORF">CEO22_272</name>
</gene>
<dbReference type="Proteomes" id="UP000316253">
    <property type="component" value="Unassembled WGS sequence"/>
</dbReference>
<comment type="caution">
    <text evidence="2">The sequence shown here is derived from an EMBL/GenBank/DDBJ whole genome shotgun (WGS) entry which is preliminary data.</text>
</comment>
<feature type="transmembrane region" description="Helical" evidence="1">
    <location>
        <begin position="23"/>
        <end position="43"/>
    </location>
</feature>
<proteinExistence type="predicted"/>
<keyword evidence="1" id="KW-0812">Transmembrane</keyword>
<evidence type="ECO:0000313" key="3">
    <source>
        <dbReference type="Proteomes" id="UP000316253"/>
    </source>
</evidence>
<keyword evidence="1" id="KW-0472">Membrane</keyword>